<evidence type="ECO:0000256" key="5">
    <source>
        <dbReference type="SAM" id="Phobius"/>
    </source>
</evidence>
<dbReference type="SUPFAM" id="SSF161084">
    <property type="entry name" value="MAPEG domain-like"/>
    <property type="match status" value="1"/>
</dbReference>
<evidence type="ECO:0000313" key="7">
    <source>
        <dbReference type="Proteomes" id="UP001165498"/>
    </source>
</evidence>
<sequence>MTIALWCVLVAALLPLVLTAVAKYGHEAGIHRLNRKPREFQAQLTGYRARAHWAHLNSIEAFPPFAAAVLTAQMLHAPQGRIDLLALLFIGLRLVYAGFYLADRAPLRSLTWFLGLLCVVGLFVVAALG</sequence>
<accession>A0ABT1QPF6</accession>
<dbReference type="Proteomes" id="UP001165498">
    <property type="component" value="Unassembled WGS sequence"/>
</dbReference>
<feature type="transmembrane region" description="Helical" evidence="5">
    <location>
        <begin position="109"/>
        <end position="128"/>
    </location>
</feature>
<evidence type="ECO:0000256" key="1">
    <source>
        <dbReference type="ARBA" id="ARBA00004370"/>
    </source>
</evidence>
<keyword evidence="3 5" id="KW-1133">Transmembrane helix</keyword>
<dbReference type="EMBL" id="JANFQO010000004">
    <property type="protein sequence ID" value="MCQ4164161.1"/>
    <property type="molecule type" value="Genomic_DNA"/>
</dbReference>
<organism evidence="6 7">
    <name type="scientific">Tahibacter harae</name>
    <dbReference type="NCBI Taxonomy" id="2963937"/>
    <lineage>
        <taxon>Bacteria</taxon>
        <taxon>Pseudomonadati</taxon>
        <taxon>Pseudomonadota</taxon>
        <taxon>Gammaproteobacteria</taxon>
        <taxon>Lysobacterales</taxon>
        <taxon>Rhodanobacteraceae</taxon>
        <taxon>Tahibacter</taxon>
    </lineage>
</organism>
<feature type="transmembrane region" description="Helical" evidence="5">
    <location>
        <begin position="84"/>
        <end position="102"/>
    </location>
</feature>
<reference evidence="6" key="1">
    <citation type="submission" date="2022-07" db="EMBL/GenBank/DDBJ databases">
        <title>Tahibacter sp., a new gammaproteobacterium isolated from the silt sample collected at pig farm.</title>
        <authorList>
            <person name="Chen H."/>
        </authorList>
    </citation>
    <scope>NUCLEOTIDE SEQUENCE</scope>
    <source>
        <strain evidence="6">P2K</strain>
    </source>
</reference>
<comment type="caution">
    <text evidence="6">The sequence shown here is derived from an EMBL/GenBank/DDBJ whole genome shotgun (WGS) entry which is preliminary data.</text>
</comment>
<dbReference type="Gene3D" id="1.20.120.550">
    <property type="entry name" value="Membrane associated eicosanoid/glutathione metabolism-like domain"/>
    <property type="match status" value="1"/>
</dbReference>
<keyword evidence="2 5" id="KW-0812">Transmembrane</keyword>
<dbReference type="PANTHER" id="PTHR35371">
    <property type="entry name" value="INNER MEMBRANE PROTEIN"/>
    <property type="match status" value="1"/>
</dbReference>
<evidence type="ECO:0000256" key="2">
    <source>
        <dbReference type="ARBA" id="ARBA00022692"/>
    </source>
</evidence>
<comment type="subcellular location">
    <subcellularLocation>
        <location evidence="1">Membrane</location>
    </subcellularLocation>
</comment>
<evidence type="ECO:0000256" key="4">
    <source>
        <dbReference type="ARBA" id="ARBA00023136"/>
    </source>
</evidence>
<dbReference type="InterPro" id="IPR023352">
    <property type="entry name" value="MAPEG-like_dom_sf"/>
</dbReference>
<dbReference type="Pfam" id="PF01124">
    <property type="entry name" value="MAPEG"/>
    <property type="match status" value="1"/>
</dbReference>
<proteinExistence type="predicted"/>
<evidence type="ECO:0000313" key="6">
    <source>
        <dbReference type="EMBL" id="MCQ4164161.1"/>
    </source>
</evidence>
<keyword evidence="4 5" id="KW-0472">Membrane</keyword>
<name>A0ABT1QPF6_9GAMM</name>
<dbReference type="PANTHER" id="PTHR35371:SF1">
    <property type="entry name" value="BLR7753 PROTEIN"/>
    <property type="match status" value="1"/>
</dbReference>
<evidence type="ECO:0000256" key="3">
    <source>
        <dbReference type="ARBA" id="ARBA00022989"/>
    </source>
</evidence>
<gene>
    <name evidence="6" type="ORF">NM961_05500</name>
</gene>
<protein>
    <submittedName>
        <fullName evidence="6">MAPEG family protein</fullName>
    </submittedName>
</protein>
<dbReference type="InterPro" id="IPR001129">
    <property type="entry name" value="Membr-assoc_MAPEG"/>
</dbReference>
<dbReference type="RefSeq" id="WP_255912498.1">
    <property type="nucleotide sequence ID" value="NZ_JANFQO010000004.1"/>
</dbReference>
<keyword evidence="7" id="KW-1185">Reference proteome</keyword>